<evidence type="ECO:0000256" key="7">
    <source>
        <dbReference type="ARBA" id="ARBA00022918"/>
    </source>
</evidence>
<evidence type="ECO:0000313" key="11">
    <source>
        <dbReference type="EMBL" id="CAD0203495.1"/>
    </source>
</evidence>
<evidence type="ECO:0000256" key="2">
    <source>
        <dbReference type="ARBA" id="ARBA00022723"/>
    </source>
</evidence>
<dbReference type="GO" id="GO:0046872">
    <property type="term" value="F:metal ion binding"/>
    <property type="evidence" value="ECO:0007669"/>
    <property type="project" value="UniProtKB-KW"/>
</dbReference>
<keyword evidence="5" id="KW-0460">Magnesium</keyword>
<evidence type="ECO:0000256" key="1">
    <source>
        <dbReference type="ARBA" id="ARBA00022722"/>
    </source>
</evidence>
<dbReference type="GO" id="GO:0006310">
    <property type="term" value="P:DNA recombination"/>
    <property type="evidence" value="ECO:0007669"/>
    <property type="project" value="UniProtKB-KW"/>
</dbReference>
<dbReference type="GO" id="GO:0004519">
    <property type="term" value="F:endonuclease activity"/>
    <property type="evidence" value="ECO:0007669"/>
    <property type="project" value="UniProtKB-KW"/>
</dbReference>
<dbReference type="AlphaFoldDB" id="A0A9N8Q1H1"/>
<evidence type="ECO:0000259" key="10">
    <source>
        <dbReference type="Pfam" id="PF25597"/>
    </source>
</evidence>
<dbReference type="Pfam" id="PF25597">
    <property type="entry name" value="SH3_retrovirus"/>
    <property type="match status" value="1"/>
</dbReference>
<name>A0A9N8Q1H1_CHRIL</name>
<dbReference type="InterPro" id="IPR057670">
    <property type="entry name" value="SH3_retrovirus"/>
</dbReference>
<keyword evidence="9" id="KW-0233">DNA recombination</keyword>
<dbReference type="PANTHER" id="PTHR42648">
    <property type="entry name" value="TRANSPOSASE, PUTATIVE-RELATED"/>
    <property type="match status" value="1"/>
</dbReference>
<evidence type="ECO:0000256" key="6">
    <source>
        <dbReference type="ARBA" id="ARBA00022908"/>
    </source>
</evidence>
<keyword evidence="8" id="KW-0548">Nucleotidyltransferase</keyword>
<keyword evidence="7" id="KW-0695">RNA-directed DNA polymerase</keyword>
<keyword evidence="12" id="KW-1185">Reference proteome</keyword>
<keyword evidence="6" id="KW-0229">DNA integration</keyword>
<dbReference type="OrthoDB" id="413361at2759"/>
<evidence type="ECO:0000256" key="8">
    <source>
        <dbReference type="ARBA" id="ARBA00022932"/>
    </source>
</evidence>
<keyword evidence="2" id="KW-0479">Metal-binding</keyword>
<gene>
    <name evidence="11" type="ORF">CINC_LOCUS5145</name>
</gene>
<dbReference type="GO" id="GO:0003887">
    <property type="term" value="F:DNA-directed DNA polymerase activity"/>
    <property type="evidence" value="ECO:0007669"/>
    <property type="project" value="UniProtKB-KW"/>
</dbReference>
<feature type="domain" description="Retroviral polymerase SH3-like" evidence="10">
    <location>
        <begin position="76"/>
        <end position="127"/>
    </location>
</feature>
<keyword evidence="4" id="KW-0378">Hydrolase</keyword>
<keyword evidence="1" id="KW-0540">Nuclease</keyword>
<keyword evidence="8" id="KW-0239">DNA-directed DNA polymerase</keyword>
<organism evidence="11 12">
    <name type="scientific">Chrysodeixis includens</name>
    <name type="common">Soybean looper</name>
    <name type="synonym">Pseudoplusia includens</name>
    <dbReference type="NCBI Taxonomy" id="689277"/>
    <lineage>
        <taxon>Eukaryota</taxon>
        <taxon>Metazoa</taxon>
        <taxon>Ecdysozoa</taxon>
        <taxon>Arthropoda</taxon>
        <taxon>Hexapoda</taxon>
        <taxon>Insecta</taxon>
        <taxon>Pterygota</taxon>
        <taxon>Neoptera</taxon>
        <taxon>Endopterygota</taxon>
        <taxon>Lepidoptera</taxon>
        <taxon>Glossata</taxon>
        <taxon>Ditrysia</taxon>
        <taxon>Noctuoidea</taxon>
        <taxon>Noctuidae</taxon>
        <taxon>Plusiinae</taxon>
        <taxon>Chrysodeixis</taxon>
    </lineage>
</organism>
<keyword evidence="3" id="KW-0255">Endonuclease</keyword>
<proteinExistence type="predicted"/>
<evidence type="ECO:0000313" key="12">
    <source>
        <dbReference type="Proteomes" id="UP001154114"/>
    </source>
</evidence>
<evidence type="ECO:0000256" key="4">
    <source>
        <dbReference type="ARBA" id="ARBA00022801"/>
    </source>
</evidence>
<dbReference type="Proteomes" id="UP001154114">
    <property type="component" value="Chromosome 19"/>
</dbReference>
<dbReference type="GO" id="GO:0015074">
    <property type="term" value="P:DNA integration"/>
    <property type="evidence" value="ECO:0007669"/>
    <property type="project" value="UniProtKB-KW"/>
</dbReference>
<evidence type="ECO:0000256" key="9">
    <source>
        <dbReference type="ARBA" id="ARBA00023172"/>
    </source>
</evidence>
<dbReference type="GO" id="GO:0003964">
    <property type="term" value="F:RNA-directed DNA polymerase activity"/>
    <property type="evidence" value="ECO:0007669"/>
    <property type="project" value="UniProtKB-KW"/>
</dbReference>
<dbReference type="PANTHER" id="PTHR42648:SF11">
    <property type="entry name" value="TRANSPOSON TY4-P GAG-POL POLYPROTEIN"/>
    <property type="match status" value="1"/>
</dbReference>
<evidence type="ECO:0000256" key="3">
    <source>
        <dbReference type="ARBA" id="ARBA00022759"/>
    </source>
</evidence>
<protein>
    <recommendedName>
        <fullName evidence="10">Retroviral polymerase SH3-like domain-containing protein</fullName>
    </recommendedName>
</protein>
<reference evidence="11" key="1">
    <citation type="submission" date="2021-12" db="EMBL/GenBank/DDBJ databases">
        <authorList>
            <person name="King R."/>
        </authorList>
    </citation>
    <scope>NUCLEOTIDE SEQUENCE</scope>
</reference>
<evidence type="ECO:0000256" key="5">
    <source>
        <dbReference type="ARBA" id="ARBA00022842"/>
    </source>
</evidence>
<dbReference type="InterPro" id="IPR039537">
    <property type="entry name" value="Retrotran_Ty1/copia-like"/>
</dbReference>
<sequence>MDCPERIDRTLIEKARCMISNANLQKPVWAEAVATAAYIINRSPPSLTIPLRMKCGQVINQENFVSPYENIWFETMVHVPKERRQKWDKKSEKMILLVIERTKGYRVMHPKTHLIMKRVEDVIFFEKPGVCDEFLISARSTEEDKLGIVRGQS</sequence>
<dbReference type="EMBL" id="LR824022">
    <property type="protein sequence ID" value="CAD0203495.1"/>
    <property type="molecule type" value="Genomic_DNA"/>
</dbReference>
<accession>A0A9N8Q1H1</accession>
<keyword evidence="8" id="KW-0808">Transferase</keyword>
<dbReference type="GO" id="GO:0016787">
    <property type="term" value="F:hydrolase activity"/>
    <property type="evidence" value="ECO:0007669"/>
    <property type="project" value="UniProtKB-KW"/>
</dbReference>